<protein>
    <submittedName>
        <fullName evidence="4">Uncharacterized protein</fullName>
    </submittedName>
</protein>
<dbReference type="SUPFAM" id="SSF52540">
    <property type="entry name" value="P-loop containing nucleoside triphosphate hydrolases"/>
    <property type="match status" value="1"/>
</dbReference>
<dbReference type="AlphaFoldDB" id="A0A7S7JGF9"/>
<dbReference type="KEGG" id="lrh:LGG_00450"/>
<dbReference type="CDD" id="cd01026">
    <property type="entry name" value="TOPRIM_OLD"/>
    <property type="match status" value="1"/>
</dbReference>
<evidence type="ECO:0000259" key="3">
    <source>
        <dbReference type="Pfam" id="PF20469"/>
    </source>
</evidence>
<dbReference type="Pfam" id="PF20469">
    <property type="entry name" value="OLD-like_TOPRIM"/>
    <property type="match status" value="1"/>
</dbReference>
<dbReference type="Proteomes" id="UP000002067">
    <property type="component" value="Chromosome"/>
</dbReference>
<dbReference type="Gene3D" id="3.40.50.300">
    <property type="entry name" value="P-loop containing nucleotide triphosphate hydrolases"/>
    <property type="match status" value="1"/>
</dbReference>
<dbReference type="RefSeq" id="WP_014569094.1">
    <property type="nucleotide sequence ID" value="NC_013198.1"/>
</dbReference>
<feature type="domain" description="Endonuclease GajA/Old nuclease/RecF-like AAA" evidence="2">
    <location>
        <begin position="1"/>
        <end position="358"/>
    </location>
</feature>
<evidence type="ECO:0000259" key="2">
    <source>
        <dbReference type="Pfam" id="PF13175"/>
    </source>
</evidence>
<feature type="region of interest" description="Disordered" evidence="1">
    <location>
        <begin position="210"/>
        <end position="230"/>
    </location>
</feature>
<feature type="compositionally biased region" description="Basic and acidic residues" evidence="1">
    <location>
        <begin position="220"/>
        <end position="230"/>
    </location>
</feature>
<evidence type="ECO:0000313" key="4">
    <source>
        <dbReference type="EMBL" id="BAI40961.1"/>
    </source>
</evidence>
<evidence type="ECO:0000313" key="5">
    <source>
        <dbReference type="Proteomes" id="UP000002067"/>
    </source>
</evidence>
<organism evidence="4 5">
    <name type="scientific">Lacticaseibacillus rhamnosus (strain ATCC 53103 / LMG 18243 / GG)</name>
    <name type="common">Lactobacillus rhamnosus</name>
    <dbReference type="NCBI Taxonomy" id="568703"/>
    <lineage>
        <taxon>Bacteria</taxon>
        <taxon>Bacillati</taxon>
        <taxon>Bacillota</taxon>
        <taxon>Bacilli</taxon>
        <taxon>Lactobacillales</taxon>
        <taxon>Lactobacillaceae</taxon>
        <taxon>Lacticaseibacillus</taxon>
    </lineage>
</organism>
<name>A0A7S7JGF9_LACRG</name>
<dbReference type="InterPro" id="IPR027417">
    <property type="entry name" value="P-loop_NTPase"/>
</dbReference>
<dbReference type="InterPro" id="IPR041685">
    <property type="entry name" value="AAA_GajA/Old/RecF-like"/>
</dbReference>
<dbReference type="KEGG" id="lrg:LRHM_0434"/>
<evidence type="ECO:0000256" key="1">
    <source>
        <dbReference type="SAM" id="MobiDB-lite"/>
    </source>
</evidence>
<proteinExistence type="predicted"/>
<accession>A0A7S7JGF9</accession>
<dbReference type="PANTHER" id="PTHR43581:SF4">
    <property type="entry name" value="ATP_GTP PHOSPHATASE"/>
    <property type="match status" value="1"/>
</dbReference>
<dbReference type="InterPro" id="IPR034139">
    <property type="entry name" value="TOPRIM_OLD"/>
</dbReference>
<sequence length="696" mass="78639">MFLKTVKLYDFRKFVSQVNGEPGLIVKFHPGLNIIVGENDSGKTAVIDAIKVLLGTVSDDRTSIQDEDFYFDGTEFSNDFKIEAVFCSLNKYEAGTFLEWLSFDDNNEYELHVKLTVERKTSEAGRQYLDRNLVAGDEGAESSLASGARVYLRVTYLKALRNATDELTPGFRSHLPQLLAAHSEFRNHPEHKLKLVQALEEANAIIEGYLSDGFPSESNPPKDNDHLSDNNLEKQSINKELHSVLRQLFDSQDQDKSDTRFQLTQVTLDQIFKQLSLSSESVNLGLGNLNLLYISTELALLKDHSSSVVYGPNIMLIEELEAHLHVQAQIRLIKYIERYILSTEDNSSQQFILTSHSVALTASIDQRSLIYMNANKAYSMAPEDTMLEEADYDFLNRFLDATKSNLFFAKGIILVEGYAENILLPALADLINLPLHRSGISIVNVGGTSFNQYIKLFSQKEKSEKIGIPISIITDSDINPTVYGIDSESAEKIQELISGPSDLNVDLFGEEYATFAELVAAFKLRFENTKIKNLIIQVKKFRSDSDWASKTAERQECLNQKYEEFSSNSKVFMSPLWTLEYSLLRSSLRHLTIQAIAETQFVRENHREKLIKKFEEDYKTSPNKAAYNAYAALNKGSVSKTQVSEQLAKLIMGLSQDEKEELKNKIIGDTTHSQNEECKYLINAIKFASGQEVEQD</sequence>
<dbReference type="EMBL" id="AP011548">
    <property type="protein sequence ID" value="BAI40961.1"/>
    <property type="molecule type" value="Genomic_DNA"/>
</dbReference>
<dbReference type="PANTHER" id="PTHR43581">
    <property type="entry name" value="ATP/GTP PHOSPHATASE"/>
    <property type="match status" value="1"/>
</dbReference>
<dbReference type="Pfam" id="PF13175">
    <property type="entry name" value="AAA_15"/>
    <property type="match status" value="1"/>
</dbReference>
<dbReference type="InterPro" id="IPR051396">
    <property type="entry name" value="Bact_Antivir_Def_Nuclease"/>
</dbReference>
<feature type="domain" description="OLD protein-like TOPRIM" evidence="3">
    <location>
        <begin position="407"/>
        <end position="477"/>
    </location>
</feature>
<reference evidence="4 5" key="1">
    <citation type="journal article" date="2009" name="J. Bacteriol.">
        <title>Complete genome sequence of the probiotic Lactobacillus rhamnosus ATCC 53103.</title>
        <authorList>
            <person name="Morita H."/>
            <person name="Toh H."/>
            <person name="Oshima K."/>
            <person name="Murakami M."/>
            <person name="Taylor T.D."/>
            <person name="Igimi S."/>
            <person name="Hattori M."/>
        </authorList>
    </citation>
    <scope>NUCLEOTIDE SEQUENCE [LARGE SCALE GENOMIC DNA]</scope>
    <source>
        <strain evidence="5">ATCC 53103 / LMG 18243 / GG [Tokyo]</strain>
    </source>
</reference>
<gene>
    <name evidence="4" type="ordered locus">LRHM_0434</name>
</gene>